<reference evidence="2" key="1">
    <citation type="submission" date="2016-09" db="EMBL/GenBank/DDBJ databases">
        <title>Genome Sequence of Bathymodiolus thermophilus sulfur-oxidizing gill endosymbiont.</title>
        <authorList>
            <person name="Ponnudurai R."/>
            <person name="Kleiner M."/>
            <person name="Sayavedra L."/>
            <person name="Thuermer A."/>
            <person name="Felbeck H."/>
            <person name="Schlueter R."/>
            <person name="Schweder T."/>
            <person name="Markert S."/>
        </authorList>
    </citation>
    <scope>NUCLEOTIDE SEQUENCE [LARGE SCALE GENOMIC DNA]</scope>
    <source>
        <strain evidence="2">BAT/CrabSpa'14</strain>
    </source>
</reference>
<dbReference type="InterPro" id="IPR036390">
    <property type="entry name" value="WH_DNA-bd_sf"/>
</dbReference>
<dbReference type="SMART" id="SM00028">
    <property type="entry name" value="TPR"/>
    <property type="match status" value="4"/>
</dbReference>
<dbReference type="SUPFAM" id="SSF48452">
    <property type="entry name" value="TPR-like"/>
    <property type="match status" value="1"/>
</dbReference>
<dbReference type="AlphaFoldDB" id="A0A1J8Q2P8"/>
<sequence length="719" mass="82280">MNTTNTARGLFRNGITDPQLLIDSTVGRSVLLKDILEKLQVRGSKKSGMNHLFIGPRGIGKTHFLSLIEQNILSTPPLLSKYTVVRFPEESNRILSFADLLLEIINILQNIDPESTWSALYTQLETEPDNGIIIDTILPYFKKWHQENHKIILLMIENLDVVLTKQIKSMKDIHHIRSFLMDNPHIILLGTAPTYFSALSNVKHPLYDFFDIQLLEELNEEEIVRLIKVHLHWDNHQELLDNFDELEVKIQSILSLTGGNPRLTMMFYELISQDNVMEIKVQLQQLLDRITPFYQDRIKDLSPQERALLETMALMRNELRTPLNISKQFRQSQAKTSVLLKRMSDSGYLTNNVNPKDKRSRIYRIKERFFDIWLAMNESRDNRKQIPYLLDFFTMWYPQKKQRDAKSRQLLQKLQANESGQDNIIENMAYLSEVAQNPQDRVQEKAEQILEVDKTGNKNVAKKIALQALESVDEGSKGIFMWISETGFDNQVENDRIGFNSIHFFEKIVQYWQQQNSGELEQAARIFATLTSQLKDFGLHDLHIALLREKMANTDKKDERALLCNDIGKIEFRSGQYNNALGNFQQALGFFLEIGDKAGEGTTLNNISQIYKAQGDYTTALTYLADLLTTFQETGNKAGEGATLNSISSIYQAQGNHIIALTYLTDSLTICKEIGDKAGEGTTLNNISQIYQAQGDYTTALTYLTDSLTICQEIGDKVG</sequence>
<accession>A0A1J8Q2P8</accession>
<dbReference type="PANTHER" id="PTHR10098">
    <property type="entry name" value="RAPSYN-RELATED"/>
    <property type="match status" value="1"/>
</dbReference>
<comment type="caution">
    <text evidence="1">The sequence shown here is derived from an EMBL/GenBank/DDBJ whole genome shotgun (WGS) entry which is preliminary data.</text>
</comment>
<protein>
    <submittedName>
        <fullName evidence="1">Uncharacterized protein</fullName>
    </submittedName>
</protein>
<dbReference type="Proteomes" id="UP000182798">
    <property type="component" value="Unassembled WGS sequence"/>
</dbReference>
<dbReference type="Gene3D" id="3.40.50.300">
    <property type="entry name" value="P-loop containing nucleotide triphosphate hydrolases"/>
    <property type="match status" value="1"/>
</dbReference>
<organism evidence="1 2">
    <name type="scientific">Bathymodiolus thermophilus thioautotrophic gill symbiont</name>
    <dbReference type="NCBI Taxonomy" id="2360"/>
    <lineage>
        <taxon>Bacteria</taxon>
        <taxon>Pseudomonadati</taxon>
        <taxon>Pseudomonadota</taxon>
        <taxon>Gammaproteobacteria</taxon>
        <taxon>sulfur-oxidizing symbionts</taxon>
    </lineage>
</organism>
<feature type="non-terminal residue" evidence="1">
    <location>
        <position position="719"/>
    </location>
</feature>
<dbReference type="SUPFAM" id="SSF52540">
    <property type="entry name" value="P-loop containing nucleoside triphosphate hydrolases"/>
    <property type="match status" value="1"/>
</dbReference>
<dbReference type="PANTHER" id="PTHR10098:SF108">
    <property type="entry name" value="TETRATRICOPEPTIDE REPEAT PROTEIN 28"/>
    <property type="match status" value="1"/>
</dbReference>
<name>A0A1J8Q2P8_9GAMM</name>
<dbReference type="InterPro" id="IPR027417">
    <property type="entry name" value="P-loop_NTPase"/>
</dbReference>
<proteinExistence type="predicted"/>
<dbReference type="SUPFAM" id="SSF46785">
    <property type="entry name" value="Winged helix' DNA-binding domain"/>
    <property type="match status" value="1"/>
</dbReference>
<dbReference type="OrthoDB" id="594504at2"/>
<dbReference type="Gene3D" id="1.25.40.10">
    <property type="entry name" value="Tetratricopeptide repeat domain"/>
    <property type="match status" value="1"/>
</dbReference>
<gene>
    <name evidence="1" type="ORF">BGC33_05980</name>
</gene>
<dbReference type="RefSeq" id="WP_143108619.1">
    <property type="nucleotide sequence ID" value="NZ_MIQH01000362.1"/>
</dbReference>
<dbReference type="InterPro" id="IPR011990">
    <property type="entry name" value="TPR-like_helical_dom_sf"/>
</dbReference>
<dbReference type="Pfam" id="PF13424">
    <property type="entry name" value="TPR_12"/>
    <property type="match status" value="2"/>
</dbReference>
<dbReference type="Gene3D" id="1.10.10.10">
    <property type="entry name" value="Winged helix-like DNA-binding domain superfamily/Winged helix DNA-binding domain"/>
    <property type="match status" value="1"/>
</dbReference>
<dbReference type="EMBL" id="MIQH01000362">
    <property type="protein sequence ID" value="OJA03650.1"/>
    <property type="molecule type" value="Genomic_DNA"/>
</dbReference>
<evidence type="ECO:0000313" key="1">
    <source>
        <dbReference type="EMBL" id="OJA03650.1"/>
    </source>
</evidence>
<evidence type="ECO:0000313" key="2">
    <source>
        <dbReference type="Proteomes" id="UP000182798"/>
    </source>
</evidence>
<dbReference type="InterPro" id="IPR019734">
    <property type="entry name" value="TPR_rpt"/>
</dbReference>
<dbReference type="InterPro" id="IPR036388">
    <property type="entry name" value="WH-like_DNA-bd_sf"/>
</dbReference>